<keyword evidence="4" id="KW-1185">Reference proteome</keyword>
<accession>A0ABR4BWM6</accession>
<dbReference type="PANTHER" id="PTHR32100">
    <property type="entry name" value="OMEGA-6 FATTY ACID DESATURASE, CHLOROPLASTIC"/>
    <property type="match status" value="1"/>
</dbReference>
<name>A0ABR4BWM6_9HELO</name>
<feature type="transmembrane region" description="Helical" evidence="1">
    <location>
        <begin position="93"/>
        <end position="115"/>
    </location>
</feature>
<evidence type="ECO:0000256" key="1">
    <source>
        <dbReference type="SAM" id="Phobius"/>
    </source>
</evidence>
<feature type="transmembrane region" description="Helical" evidence="1">
    <location>
        <begin position="127"/>
        <end position="147"/>
    </location>
</feature>
<gene>
    <name evidence="3" type="ORF">VTL71DRAFT_6311</name>
</gene>
<dbReference type="Pfam" id="PF00487">
    <property type="entry name" value="FA_desaturase"/>
    <property type="match status" value="1"/>
</dbReference>
<protein>
    <recommendedName>
        <fullName evidence="2">Fatty acid desaturase domain-containing protein</fullName>
    </recommendedName>
</protein>
<dbReference type="EMBL" id="JAZHXI010000017">
    <property type="protein sequence ID" value="KAL2062045.1"/>
    <property type="molecule type" value="Genomic_DNA"/>
</dbReference>
<organism evidence="3 4">
    <name type="scientific">Oculimacula yallundae</name>
    <dbReference type="NCBI Taxonomy" id="86028"/>
    <lineage>
        <taxon>Eukaryota</taxon>
        <taxon>Fungi</taxon>
        <taxon>Dikarya</taxon>
        <taxon>Ascomycota</taxon>
        <taxon>Pezizomycotina</taxon>
        <taxon>Leotiomycetes</taxon>
        <taxon>Helotiales</taxon>
        <taxon>Ploettnerulaceae</taxon>
        <taxon>Oculimacula</taxon>
    </lineage>
</organism>
<keyword evidence="1" id="KW-1133">Transmembrane helix</keyword>
<proteinExistence type="predicted"/>
<keyword evidence="1" id="KW-0812">Transmembrane</keyword>
<feature type="transmembrane region" description="Helical" evidence="1">
    <location>
        <begin position="269"/>
        <end position="287"/>
    </location>
</feature>
<reference evidence="3 4" key="1">
    <citation type="journal article" date="2024" name="Commun. Biol.">
        <title>Comparative genomic analysis of thermophilic fungi reveals convergent evolutionary adaptations and gene losses.</title>
        <authorList>
            <person name="Steindorff A.S."/>
            <person name="Aguilar-Pontes M.V."/>
            <person name="Robinson A.J."/>
            <person name="Andreopoulos B."/>
            <person name="LaButti K."/>
            <person name="Kuo A."/>
            <person name="Mondo S."/>
            <person name="Riley R."/>
            <person name="Otillar R."/>
            <person name="Haridas S."/>
            <person name="Lipzen A."/>
            <person name="Grimwood J."/>
            <person name="Schmutz J."/>
            <person name="Clum A."/>
            <person name="Reid I.D."/>
            <person name="Moisan M.C."/>
            <person name="Butler G."/>
            <person name="Nguyen T.T.M."/>
            <person name="Dewar K."/>
            <person name="Conant G."/>
            <person name="Drula E."/>
            <person name="Henrissat B."/>
            <person name="Hansel C."/>
            <person name="Singer S."/>
            <person name="Hutchinson M.I."/>
            <person name="de Vries R.P."/>
            <person name="Natvig D.O."/>
            <person name="Powell A.J."/>
            <person name="Tsang A."/>
            <person name="Grigoriev I.V."/>
        </authorList>
    </citation>
    <scope>NUCLEOTIDE SEQUENCE [LARGE SCALE GENOMIC DNA]</scope>
    <source>
        <strain evidence="3 4">CBS 494.80</strain>
    </source>
</reference>
<comment type="caution">
    <text evidence="3">The sequence shown here is derived from an EMBL/GenBank/DDBJ whole genome shotgun (WGS) entry which is preliminary data.</text>
</comment>
<evidence type="ECO:0000259" key="2">
    <source>
        <dbReference type="Pfam" id="PF00487"/>
    </source>
</evidence>
<feature type="domain" description="Fatty acid desaturase" evidence="2">
    <location>
        <begin position="95"/>
        <end position="392"/>
    </location>
</feature>
<evidence type="ECO:0000313" key="4">
    <source>
        <dbReference type="Proteomes" id="UP001595075"/>
    </source>
</evidence>
<dbReference type="InterPro" id="IPR005804">
    <property type="entry name" value="FA_desaturase_dom"/>
</dbReference>
<evidence type="ECO:0000313" key="3">
    <source>
        <dbReference type="EMBL" id="KAL2062045.1"/>
    </source>
</evidence>
<keyword evidence="1" id="KW-0472">Membrane</keyword>
<sequence>MAVRNSNEAKVNAALIEQRKDYGILLDADNQEFLVPDYTLKEVYEAIPKECFERSVLKSMRYLVQDLSLLTLTFLAFKTYNVEAYVPFMGVRFALWLLYGFMQMIFGCGIWILAHECGHMAFSQHKLLNDTIGLFLHSALLVPYFSWKITHKYHHKGVGNMATDTAFTPHTRLTYTEGFKKTIEEIAEIAEEAPIYSFLETVVQQLFTWQMYTLTMMGVGEVWFQKKAAKEGIQEPARNDDGTIARTYGLSGSLFNPYSPYFTELDTKLIYITDAALLVTFAILYYAGMSYGWWNLAIWYGMPYILINACVIFIASLQHLDPSMPHYTTDTWTYIRGAASTIDRDFGFIGKYLWHSANETHVLHHHIGTIPHYHAVRATEALKGVMGVHYHRDTSGIGGVMSTFSKVTRACQWVESSAGSIGKGKGVLFFKGLNKIK</sequence>
<dbReference type="InterPro" id="IPR012171">
    <property type="entry name" value="Fatty_acid_desaturase"/>
</dbReference>
<dbReference type="Proteomes" id="UP001595075">
    <property type="component" value="Unassembled WGS sequence"/>
</dbReference>
<feature type="transmembrane region" description="Helical" evidence="1">
    <location>
        <begin position="293"/>
        <end position="317"/>
    </location>
</feature>